<evidence type="ECO:0000313" key="5">
    <source>
        <dbReference type="EMBL" id="TDR41348.1"/>
    </source>
</evidence>
<feature type="domain" description="Protein YjdM C-terminal" evidence="2">
    <location>
        <begin position="46"/>
        <end position="112"/>
    </location>
</feature>
<feature type="domain" description="Protein YjdM N-terminal" evidence="3">
    <location>
        <begin position="4"/>
        <end position="32"/>
    </location>
</feature>
<sequence length="113" mass="12225">MANIPNCPQCNSEYAYEDGNLFICPECANEWTQDSLDAAEAANKTVDSNGNELQDGDMVSIIKDIKVKGGSGPLKMGTKAKIRLVDGPDGHNIQSKFDGVGVLYIKSEFVKKI</sequence>
<dbReference type="Pfam" id="PF08274">
    <property type="entry name" value="Zn_Ribbon_YjdM"/>
    <property type="match status" value="1"/>
</dbReference>
<dbReference type="RefSeq" id="WP_109348923.1">
    <property type="nucleotide sequence ID" value="NZ_BJUE01000003.1"/>
</dbReference>
<comment type="caution">
    <text evidence="4">The sequence shown here is derived from an EMBL/GenBank/DDBJ whole genome shotgun (WGS) entry which is preliminary data.</text>
</comment>
<evidence type="ECO:0000313" key="7">
    <source>
        <dbReference type="Proteomes" id="UP000294641"/>
    </source>
</evidence>
<dbReference type="PANTHER" id="PTHR30305:SF3">
    <property type="entry name" value="PROTEIN YJDM"/>
    <property type="match status" value="1"/>
</dbReference>
<reference evidence="4 6" key="1">
    <citation type="submission" date="2018-06" db="EMBL/GenBank/DDBJ databases">
        <authorList>
            <consortium name="Pathogen Informatics"/>
            <person name="Doyle S."/>
        </authorList>
    </citation>
    <scope>NUCLEOTIDE SEQUENCE [LARGE SCALE GENOMIC DNA]</scope>
    <source>
        <strain evidence="4 6">NCTC10597</strain>
    </source>
</reference>
<dbReference type="EMBL" id="SNZG01000006">
    <property type="protein sequence ID" value="TDR41348.1"/>
    <property type="molecule type" value="Genomic_DNA"/>
</dbReference>
<dbReference type="InterPro" id="IPR013987">
    <property type="entry name" value="YjdM_N"/>
</dbReference>
<accession>A0A8B4QAS4</accession>
<evidence type="ECO:0000259" key="2">
    <source>
        <dbReference type="Pfam" id="PF03831"/>
    </source>
</evidence>
<dbReference type="SUPFAM" id="SSF82057">
    <property type="entry name" value="Prokaryotic SH3-related domain"/>
    <property type="match status" value="1"/>
</dbReference>
<organism evidence="4 6">
    <name type="scientific">Kurthia zopfii</name>
    <dbReference type="NCBI Taxonomy" id="1650"/>
    <lineage>
        <taxon>Bacteria</taxon>
        <taxon>Bacillati</taxon>
        <taxon>Bacillota</taxon>
        <taxon>Bacilli</taxon>
        <taxon>Bacillales</taxon>
        <taxon>Caryophanaceae</taxon>
        <taxon>Kurthia</taxon>
    </lineage>
</organism>
<dbReference type="Gene3D" id="2.30.30.40">
    <property type="entry name" value="SH3 Domains"/>
    <property type="match status" value="1"/>
</dbReference>
<dbReference type="EMBL" id="UGNP01000001">
    <property type="protein sequence ID" value="STX09853.1"/>
    <property type="molecule type" value="Genomic_DNA"/>
</dbReference>
<protein>
    <submittedName>
        <fullName evidence="4 5">Alkylphosphonate utilization operon protein PhnA</fullName>
    </submittedName>
</protein>
<dbReference type="Proteomes" id="UP000254330">
    <property type="component" value="Unassembled WGS sequence"/>
</dbReference>
<dbReference type="SUPFAM" id="SSF57783">
    <property type="entry name" value="Zinc beta-ribbon"/>
    <property type="match status" value="1"/>
</dbReference>
<reference evidence="5 7" key="2">
    <citation type="submission" date="2019-03" db="EMBL/GenBank/DDBJ databases">
        <title>Genomic Encyclopedia of Type Strains, Phase IV (KMG-IV): sequencing the most valuable type-strain genomes for metagenomic binning, comparative biology and taxonomic classification.</title>
        <authorList>
            <person name="Goeker M."/>
        </authorList>
    </citation>
    <scope>NUCLEOTIDE SEQUENCE [LARGE SCALE GENOMIC DNA]</scope>
    <source>
        <strain evidence="5 7">DSM 20580</strain>
    </source>
</reference>
<evidence type="ECO:0000256" key="1">
    <source>
        <dbReference type="ARBA" id="ARBA00009248"/>
    </source>
</evidence>
<dbReference type="NCBIfam" id="TIGR00686">
    <property type="entry name" value="phnA"/>
    <property type="match status" value="1"/>
</dbReference>
<gene>
    <name evidence="5" type="ORF">DFR61_10641</name>
    <name evidence="4" type="ORF">NCTC10597_01555</name>
</gene>
<dbReference type="PANTHER" id="PTHR30305">
    <property type="entry name" value="PROTEIN YJDM-RELATED"/>
    <property type="match status" value="1"/>
</dbReference>
<comment type="similarity">
    <text evidence="1">Belongs to the YjdM family.</text>
</comment>
<name>A0A8B4QAS4_9BACL</name>
<dbReference type="Pfam" id="PF03831">
    <property type="entry name" value="YjdM"/>
    <property type="match status" value="1"/>
</dbReference>
<evidence type="ECO:0000259" key="3">
    <source>
        <dbReference type="Pfam" id="PF08274"/>
    </source>
</evidence>
<dbReference type="Gene3D" id="2.20.25.10">
    <property type="match status" value="1"/>
</dbReference>
<dbReference type="InterPro" id="IPR013988">
    <property type="entry name" value="YjdM_C"/>
</dbReference>
<evidence type="ECO:0000313" key="6">
    <source>
        <dbReference type="Proteomes" id="UP000254330"/>
    </source>
</evidence>
<keyword evidence="7" id="KW-1185">Reference proteome</keyword>
<dbReference type="AlphaFoldDB" id="A0A8B4QAS4"/>
<dbReference type="InterPro" id="IPR004624">
    <property type="entry name" value="YjdM"/>
</dbReference>
<proteinExistence type="inferred from homology"/>
<evidence type="ECO:0000313" key="4">
    <source>
        <dbReference type="EMBL" id="STX09853.1"/>
    </source>
</evidence>
<dbReference type="Proteomes" id="UP000294641">
    <property type="component" value="Unassembled WGS sequence"/>
</dbReference>
<dbReference type="OrthoDB" id="9810131at2"/>